<name>A0A0V0GRJ8_SOLCH</name>
<proteinExistence type="predicted"/>
<accession>A0A0V0GRJ8</accession>
<protein>
    <submittedName>
        <fullName evidence="1">Putative ovule protein</fullName>
    </submittedName>
</protein>
<dbReference type="AlphaFoldDB" id="A0A0V0GRJ8"/>
<dbReference type="EMBL" id="GEDG01034138">
    <property type="protein sequence ID" value="JAP09883.1"/>
    <property type="molecule type" value="Transcribed_RNA"/>
</dbReference>
<organism evidence="1">
    <name type="scientific">Solanum chacoense</name>
    <name type="common">Chaco potato</name>
    <dbReference type="NCBI Taxonomy" id="4108"/>
    <lineage>
        <taxon>Eukaryota</taxon>
        <taxon>Viridiplantae</taxon>
        <taxon>Streptophyta</taxon>
        <taxon>Embryophyta</taxon>
        <taxon>Tracheophyta</taxon>
        <taxon>Spermatophyta</taxon>
        <taxon>Magnoliopsida</taxon>
        <taxon>eudicotyledons</taxon>
        <taxon>Gunneridae</taxon>
        <taxon>Pentapetalae</taxon>
        <taxon>asterids</taxon>
        <taxon>lamiids</taxon>
        <taxon>Solanales</taxon>
        <taxon>Solanaceae</taxon>
        <taxon>Solanoideae</taxon>
        <taxon>Solaneae</taxon>
        <taxon>Solanum</taxon>
    </lineage>
</organism>
<evidence type="ECO:0000313" key="1">
    <source>
        <dbReference type="EMBL" id="JAP09883.1"/>
    </source>
</evidence>
<reference evidence="1" key="1">
    <citation type="submission" date="2015-12" db="EMBL/GenBank/DDBJ databases">
        <title>Gene expression during late stages of embryo sac development: a critical building block for successful pollen-pistil interactions.</title>
        <authorList>
            <person name="Liu Y."/>
            <person name="Joly V."/>
            <person name="Sabar M."/>
            <person name="Matton D.P."/>
        </authorList>
    </citation>
    <scope>NUCLEOTIDE SEQUENCE</scope>
</reference>
<sequence length="70" mass="7810">MVDNQVDPILTSSTSTARMDFSSPFYLHPSENAGSSLLLGVLMALVIDHRGELFLEPYLLRVKQVLSMEK</sequence>